<feature type="domain" description="RNase III" evidence="4">
    <location>
        <begin position="27"/>
        <end position="122"/>
    </location>
</feature>
<name>A0A8J7TKW7_9BACT</name>
<dbReference type="GO" id="GO:0006396">
    <property type="term" value="P:RNA processing"/>
    <property type="evidence" value="ECO:0007669"/>
    <property type="project" value="InterPro"/>
</dbReference>
<dbReference type="PANTHER" id="PTHR34276">
    <property type="entry name" value="MINI-RIBONUCLEASE 3"/>
    <property type="match status" value="1"/>
</dbReference>
<gene>
    <name evidence="5" type="ORF">J0M35_03360</name>
</gene>
<dbReference type="AlphaFoldDB" id="A0A8J7TKW7"/>
<dbReference type="PIRSF" id="PIRSF005520">
    <property type="entry name" value="UCP005520"/>
    <property type="match status" value="1"/>
</dbReference>
<dbReference type="InterPro" id="IPR000999">
    <property type="entry name" value="RNase_III_dom"/>
</dbReference>
<proteinExistence type="inferred from homology"/>
<dbReference type="InterPro" id="IPR008226">
    <property type="entry name" value="Mini3_fam"/>
</dbReference>
<evidence type="ECO:0000256" key="1">
    <source>
        <dbReference type="ARBA" id="ARBA00022722"/>
    </source>
</evidence>
<dbReference type="Pfam" id="PF00636">
    <property type="entry name" value="Ribonuclease_3"/>
    <property type="match status" value="1"/>
</dbReference>
<dbReference type="Gene3D" id="1.10.1520.10">
    <property type="entry name" value="Ribonuclease III domain"/>
    <property type="match status" value="1"/>
</dbReference>
<dbReference type="GO" id="GO:0004525">
    <property type="term" value="F:ribonuclease III activity"/>
    <property type="evidence" value="ECO:0007669"/>
    <property type="project" value="InterPro"/>
</dbReference>
<dbReference type="PANTHER" id="PTHR34276:SF1">
    <property type="entry name" value="MINI-RIBONUCLEASE 3"/>
    <property type="match status" value="1"/>
</dbReference>
<dbReference type="InterPro" id="IPR036389">
    <property type="entry name" value="RNase_III_sf"/>
</dbReference>
<evidence type="ECO:0000313" key="6">
    <source>
        <dbReference type="Proteomes" id="UP000664277"/>
    </source>
</evidence>
<organism evidence="5 6">
    <name type="scientific">Candidatus Obscuribacter phosphatis</name>
    <dbReference type="NCBI Taxonomy" id="1906157"/>
    <lineage>
        <taxon>Bacteria</taxon>
        <taxon>Bacillati</taxon>
        <taxon>Candidatus Melainabacteria</taxon>
        <taxon>Candidatus Obscuribacterales</taxon>
        <taxon>Candidatus Obscuribacteraceae</taxon>
        <taxon>Candidatus Obscuribacter</taxon>
    </lineage>
</organism>
<sequence>MLFDLSFMPDLAQEERQRAVKELDLRSLAHLGDAVFELYERQRQILEQSTVRKLHDKVVGRVNSKEQARLLLALKPHLTEEENDIVRRARNLKAGIRRNVEQATLRQATAFEALIGFLYLTDETRLRLLLDMTT</sequence>
<dbReference type="SUPFAM" id="SSF69065">
    <property type="entry name" value="RNase III domain-like"/>
    <property type="match status" value="1"/>
</dbReference>
<protein>
    <submittedName>
        <fullName evidence="5">Ribonuclease III</fullName>
    </submittedName>
</protein>
<evidence type="ECO:0000259" key="4">
    <source>
        <dbReference type="Pfam" id="PF00636"/>
    </source>
</evidence>
<keyword evidence="3" id="KW-0378">Hydrolase</keyword>
<comment type="caution">
    <text evidence="5">The sequence shown here is derived from an EMBL/GenBank/DDBJ whole genome shotgun (WGS) entry which is preliminary data.</text>
</comment>
<dbReference type="Proteomes" id="UP000664277">
    <property type="component" value="Unassembled WGS sequence"/>
</dbReference>
<accession>A0A8J7TKW7</accession>
<keyword evidence="2" id="KW-0255">Endonuclease</keyword>
<evidence type="ECO:0000313" key="5">
    <source>
        <dbReference type="EMBL" id="MBN8659376.1"/>
    </source>
</evidence>
<dbReference type="HAMAP" id="MF_01468">
    <property type="entry name" value="RNase_Mini_III"/>
    <property type="match status" value="1"/>
</dbReference>
<dbReference type="EMBL" id="JAFLCK010000003">
    <property type="protein sequence ID" value="MBN8659376.1"/>
    <property type="molecule type" value="Genomic_DNA"/>
</dbReference>
<evidence type="ECO:0000256" key="2">
    <source>
        <dbReference type="ARBA" id="ARBA00022759"/>
    </source>
</evidence>
<keyword evidence="1" id="KW-0540">Nuclease</keyword>
<evidence type="ECO:0000256" key="3">
    <source>
        <dbReference type="ARBA" id="ARBA00022801"/>
    </source>
</evidence>
<reference evidence="5" key="1">
    <citation type="submission" date="2021-02" db="EMBL/GenBank/DDBJ databases">
        <title>Genome-Resolved Metagenomics of a Microbial Community Performing Photosynthetic Biological Nutrient Removal.</title>
        <authorList>
            <person name="Mcdaniel E.A."/>
        </authorList>
    </citation>
    <scope>NUCLEOTIDE SEQUENCE</scope>
    <source>
        <strain evidence="5">UWPOB_OBS1</strain>
    </source>
</reference>